<comment type="caution">
    <text evidence="2">The sequence shown here is derived from an EMBL/GenBank/DDBJ whole genome shotgun (WGS) entry which is preliminary data.</text>
</comment>
<evidence type="ECO:0000259" key="1">
    <source>
        <dbReference type="Pfam" id="PF21762"/>
    </source>
</evidence>
<dbReference type="AlphaFoldDB" id="A0A8T9C2S9"/>
<dbReference type="EMBL" id="QGMK01000866">
    <property type="protein sequence ID" value="TVY76089.1"/>
    <property type="molecule type" value="Genomic_DNA"/>
</dbReference>
<feature type="domain" description="Gfd2/YDR514C-like C-terminal" evidence="1">
    <location>
        <begin position="12"/>
        <end position="172"/>
    </location>
</feature>
<gene>
    <name evidence="2" type="ORF">LSUE1_G004120</name>
</gene>
<accession>A0A8T9C2S9</accession>
<dbReference type="GO" id="GO:0005634">
    <property type="term" value="C:nucleus"/>
    <property type="evidence" value="ECO:0007669"/>
    <property type="project" value="TreeGrafter"/>
</dbReference>
<sequence>MRRPIGRYKNPVFFCIDTEGDRAREIGISVLDTRDLKSHLASDIHDKSHISSFNYQLRRHEKAEFKSPFQFGTSRMLEAPFVSSLSKKSSVPVIQVPLTKGVEIPSCHEGDISVQKFLYVLVFDTQYLRQPILGGPAGDKKLIKLLKKLRVPYGLLHNAGNDSNFTLKALLALALRGCPPENETPADIVPRRRVIPALEAMPMPLNVIDHLEPVSFEDCYTRPQHYKPKKETDVLESCSSWTEPLVRV</sequence>
<dbReference type="InterPro" id="IPR040151">
    <property type="entry name" value="Gfd2/YDR514C-like"/>
</dbReference>
<keyword evidence="3" id="KW-1185">Reference proteome</keyword>
<organism evidence="2 3">
    <name type="scientific">Lachnellula suecica</name>
    <dbReference type="NCBI Taxonomy" id="602035"/>
    <lineage>
        <taxon>Eukaryota</taxon>
        <taxon>Fungi</taxon>
        <taxon>Dikarya</taxon>
        <taxon>Ascomycota</taxon>
        <taxon>Pezizomycotina</taxon>
        <taxon>Leotiomycetes</taxon>
        <taxon>Helotiales</taxon>
        <taxon>Lachnaceae</taxon>
        <taxon>Lachnellula</taxon>
    </lineage>
</organism>
<proteinExistence type="predicted"/>
<evidence type="ECO:0000313" key="3">
    <source>
        <dbReference type="Proteomes" id="UP000469558"/>
    </source>
</evidence>
<dbReference type="InterPro" id="IPR048519">
    <property type="entry name" value="Gfd2/YDR514C-like_C"/>
</dbReference>
<name>A0A8T9C2S9_9HELO</name>
<dbReference type="Pfam" id="PF21762">
    <property type="entry name" value="DEDDh_C"/>
    <property type="match status" value="1"/>
</dbReference>
<evidence type="ECO:0000313" key="2">
    <source>
        <dbReference type="EMBL" id="TVY76089.1"/>
    </source>
</evidence>
<dbReference type="OrthoDB" id="5953249at2759"/>
<dbReference type="Proteomes" id="UP000469558">
    <property type="component" value="Unassembled WGS sequence"/>
</dbReference>
<dbReference type="PANTHER" id="PTHR28083">
    <property type="entry name" value="GOOD FOR FULL DBP5 ACTIVITY PROTEIN 2"/>
    <property type="match status" value="1"/>
</dbReference>
<protein>
    <recommendedName>
        <fullName evidence="1">Gfd2/YDR514C-like C-terminal domain-containing protein</fullName>
    </recommendedName>
</protein>
<dbReference type="PANTHER" id="PTHR28083:SF1">
    <property type="entry name" value="GOOD FOR FULL DBP5 ACTIVITY PROTEIN 2"/>
    <property type="match status" value="1"/>
</dbReference>
<reference evidence="2 3" key="1">
    <citation type="submission" date="2018-05" db="EMBL/GenBank/DDBJ databases">
        <title>Genome sequencing and assembly of the regulated plant pathogen Lachnellula willkommii and related sister species for the development of diagnostic species identification markers.</title>
        <authorList>
            <person name="Giroux E."/>
            <person name="Bilodeau G."/>
        </authorList>
    </citation>
    <scope>NUCLEOTIDE SEQUENCE [LARGE SCALE GENOMIC DNA]</scope>
    <source>
        <strain evidence="2 3">CBS 268.59</strain>
    </source>
</reference>